<dbReference type="InterPro" id="IPR001844">
    <property type="entry name" value="Cpn60/GroEL"/>
</dbReference>
<organism evidence="9 10">
    <name type="scientific">Labilibaculum filiforme</name>
    <dbReference type="NCBI Taxonomy" id="1940526"/>
    <lineage>
        <taxon>Bacteria</taxon>
        <taxon>Pseudomonadati</taxon>
        <taxon>Bacteroidota</taxon>
        <taxon>Bacteroidia</taxon>
        <taxon>Marinilabiliales</taxon>
        <taxon>Marinifilaceae</taxon>
        <taxon>Labilibaculum</taxon>
    </lineage>
</organism>
<feature type="binding site" evidence="6">
    <location>
        <begin position="86"/>
        <end position="90"/>
    </location>
    <ligand>
        <name>ATP</name>
        <dbReference type="ChEBI" id="CHEBI:30616"/>
    </ligand>
</feature>
<dbReference type="InterPro" id="IPR002423">
    <property type="entry name" value="Cpn60/GroEL/TCP-1"/>
</dbReference>
<comment type="similarity">
    <text evidence="1 6 7">Belongs to the chaperonin (HSP60) family.</text>
</comment>
<name>A0A2N3HQ84_9BACT</name>
<evidence type="ECO:0000256" key="5">
    <source>
        <dbReference type="ARBA" id="ARBA00023235"/>
    </source>
</evidence>
<dbReference type="NCBIfam" id="NF000592">
    <property type="entry name" value="PRK00013.1"/>
    <property type="match status" value="1"/>
</dbReference>
<keyword evidence="3 6" id="KW-0067">ATP-binding</keyword>
<evidence type="ECO:0000256" key="8">
    <source>
        <dbReference type="RuleBase" id="RU000419"/>
    </source>
</evidence>
<dbReference type="InterPro" id="IPR018370">
    <property type="entry name" value="Chaperonin_Cpn60_CS"/>
</dbReference>
<gene>
    <name evidence="6" type="primary">groEL</name>
    <name evidence="6" type="synonym">groL</name>
    <name evidence="9" type="ORF">BZG02_20275</name>
</gene>
<proteinExistence type="inferred from homology"/>
<keyword evidence="4 6" id="KW-0143">Chaperone</keyword>
<dbReference type="PANTHER" id="PTHR45633">
    <property type="entry name" value="60 KDA HEAT SHOCK PROTEIN, MITOCHONDRIAL"/>
    <property type="match status" value="1"/>
</dbReference>
<evidence type="ECO:0000256" key="3">
    <source>
        <dbReference type="ARBA" id="ARBA00022840"/>
    </source>
</evidence>
<evidence type="ECO:0000256" key="6">
    <source>
        <dbReference type="HAMAP-Rule" id="MF_00600"/>
    </source>
</evidence>
<dbReference type="Proteomes" id="UP000233535">
    <property type="component" value="Unassembled WGS sequence"/>
</dbReference>
<evidence type="ECO:0000256" key="4">
    <source>
        <dbReference type="ARBA" id="ARBA00023186"/>
    </source>
</evidence>
<dbReference type="GO" id="GO:0005524">
    <property type="term" value="F:ATP binding"/>
    <property type="evidence" value="ECO:0007669"/>
    <property type="project" value="UniProtKB-UniRule"/>
</dbReference>
<dbReference type="Pfam" id="PF00118">
    <property type="entry name" value="Cpn60_TCP1"/>
    <property type="match status" value="1"/>
</dbReference>
<evidence type="ECO:0000256" key="2">
    <source>
        <dbReference type="ARBA" id="ARBA00022741"/>
    </source>
</evidence>
<dbReference type="NCBIfam" id="NF009488">
    <property type="entry name" value="PRK12850.1"/>
    <property type="match status" value="1"/>
</dbReference>
<keyword evidence="10" id="KW-1185">Reference proteome</keyword>
<feature type="binding site" evidence="6">
    <location>
        <begin position="29"/>
        <end position="32"/>
    </location>
    <ligand>
        <name>ATP</name>
        <dbReference type="ChEBI" id="CHEBI:30616"/>
    </ligand>
</feature>
<dbReference type="Gene3D" id="3.30.260.10">
    <property type="entry name" value="TCP-1-like chaperonin intermediate domain"/>
    <property type="match status" value="1"/>
</dbReference>
<dbReference type="OrthoDB" id="9766614at2"/>
<dbReference type="NCBIfam" id="NF009489">
    <property type="entry name" value="PRK12851.1"/>
    <property type="match status" value="1"/>
</dbReference>
<dbReference type="RefSeq" id="WP_101263586.1">
    <property type="nucleotide sequence ID" value="NZ_MVDD01000033.1"/>
</dbReference>
<dbReference type="HAMAP" id="MF_00600">
    <property type="entry name" value="CH60"/>
    <property type="match status" value="1"/>
</dbReference>
<dbReference type="GO" id="GO:0005737">
    <property type="term" value="C:cytoplasm"/>
    <property type="evidence" value="ECO:0007669"/>
    <property type="project" value="UniProtKB-SubCell"/>
</dbReference>
<dbReference type="Gene3D" id="1.10.560.10">
    <property type="entry name" value="GroEL-like equatorial domain"/>
    <property type="match status" value="1"/>
</dbReference>
<dbReference type="InterPro" id="IPR027410">
    <property type="entry name" value="TCP-1-like_intermed_sf"/>
</dbReference>
<dbReference type="PRINTS" id="PR00298">
    <property type="entry name" value="CHAPERONIN60"/>
</dbReference>
<dbReference type="InterPro" id="IPR027413">
    <property type="entry name" value="GROEL-like_equatorial_sf"/>
</dbReference>
<reference evidence="9 10" key="1">
    <citation type="journal article" date="2017" name="Front. Microbiol.">
        <title>Labilibaculum manganireducens gen. nov., sp. nov. and Labilibaculum filiforme sp. nov., Novel Bacteroidetes Isolated from Subsurface Sediments of the Baltic Sea.</title>
        <authorList>
            <person name="Vandieken V."/>
            <person name="Marshall I.P."/>
            <person name="Niemann H."/>
            <person name="Engelen B."/>
            <person name="Cypionka H."/>
        </authorList>
    </citation>
    <scope>NUCLEOTIDE SEQUENCE [LARGE SCALE GENOMIC DNA]</scope>
    <source>
        <strain evidence="9 10">59.16B</strain>
    </source>
</reference>
<evidence type="ECO:0000313" key="9">
    <source>
        <dbReference type="EMBL" id="PKQ60215.1"/>
    </source>
</evidence>
<dbReference type="NCBIfam" id="TIGR02348">
    <property type="entry name" value="GroEL"/>
    <property type="match status" value="1"/>
</dbReference>
<feature type="binding site" evidence="6">
    <location>
        <position position="50"/>
    </location>
    <ligand>
        <name>ATP</name>
        <dbReference type="ChEBI" id="CHEBI:30616"/>
    </ligand>
</feature>
<keyword evidence="5 6" id="KW-0413">Isomerase</keyword>
<evidence type="ECO:0000256" key="1">
    <source>
        <dbReference type="ARBA" id="ARBA00006607"/>
    </source>
</evidence>
<keyword evidence="6" id="KW-0963">Cytoplasm</keyword>
<dbReference type="CDD" id="cd03344">
    <property type="entry name" value="GroEL"/>
    <property type="match status" value="1"/>
</dbReference>
<dbReference type="EC" id="5.6.1.7" evidence="6"/>
<dbReference type="GO" id="GO:0051082">
    <property type="term" value="F:unfolded protein binding"/>
    <property type="evidence" value="ECO:0007669"/>
    <property type="project" value="UniProtKB-UniRule"/>
</dbReference>
<feature type="binding site" evidence="6">
    <location>
        <position position="495"/>
    </location>
    <ligand>
        <name>ATP</name>
        <dbReference type="ChEBI" id="CHEBI:30616"/>
    </ligand>
</feature>
<sequence>MAKEIKFNIEARDLLKKGVDELANAVKVTLGPKGRNVVIDRKFGAPQITKDGVSVAKEIELADPGANMGAQMVKEVASKTGDDAGDGTTTATVLAQSIVNVGLKNVTAGANPMDLKRGIDIAVAAVVANIQEQAQEVGDNFDKIKQVAKISANNDETIGALIAEAMEKVKKEGVITVEEAKGTETYVKVVEGMQFDRGYISPYFITDPEKMEADLENPFILLYDKKISTMKELMPILEPAVQAGRPLMIIAEDVEGEALATLVVNRLRGSLKVAAVKAPGFGDRRKEMLEDIAILTGGVVISEEKGMKLEQATLDMLGQSEKITIDKENTTIVNGNGEKDLIVARVAQIKTLIENSTSDYDKEKLQERLAKLAGGVAVLYVGAASEVEMKEKKDRVDDALSATRAAVEEGIVPGGGVAYIRAIAALENLKGENEDETTGIEIIKRAIEEPLRQIVANAGGEGAVVVDKVRAGKGDFGYNARTGEYQNLYETGVIDPAKVARVALENAASIAGMFLTTECVLIDIKEEAPAMPMGGGMGGGMPGMM</sequence>
<dbReference type="EMBL" id="MVDD01000033">
    <property type="protein sequence ID" value="PKQ60215.1"/>
    <property type="molecule type" value="Genomic_DNA"/>
</dbReference>
<comment type="caution">
    <text evidence="6">Lacks conserved residue(s) required for the propagation of feature annotation.</text>
</comment>
<dbReference type="SUPFAM" id="SSF48592">
    <property type="entry name" value="GroEL equatorial domain-like"/>
    <property type="match status" value="1"/>
</dbReference>
<dbReference type="FunFam" id="3.50.7.10:FF:000001">
    <property type="entry name" value="60 kDa chaperonin"/>
    <property type="match status" value="1"/>
</dbReference>
<evidence type="ECO:0000256" key="7">
    <source>
        <dbReference type="RuleBase" id="RU000418"/>
    </source>
</evidence>
<dbReference type="PROSITE" id="PS00296">
    <property type="entry name" value="CHAPERONINS_CPN60"/>
    <property type="match status" value="1"/>
</dbReference>
<keyword evidence="2 6" id="KW-0547">Nucleotide-binding</keyword>
<dbReference type="InterPro" id="IPR027409">
    <property type="entry name" value="GroEL-like_apical_dom_sf"/>
</dbReference>
<comment type="subunit">
    <text evidence="6 8">Forms a cylinder of 14 subunits composed of two heptameric rings stacked back-to-back. Interacts with the co-chaperonin GroES.</text>
</comment>
<comment type="caution">
    <text evidence="9">The sequence shown here is derived from an EMBL/GenBank/DDBJ whole genome shotgun (WGS) entry which is preliminary data.</text>
</comment>
<dbReference type="GO" id="GO:0042026">
    <property type="term" value="P:protein refolding"/>
    <property type="evidence" value="ECO:0007669"/>
    <property type="project" value="UniProtKB-UniRule"/>
</dbReference>
<evidence type="ECO:0000313" key="10">
    <source>
        <dbReference type="Proteomes" id="UP000233535"/>
    </source>
</evidence>
<dbReference type="GO" id="GO:0016853">
    <property type="term" value="F:isomerase activity"/>
    <property type="evidence" value="ECO:0007669"/>
    <property type="project" value="UniProtKB-KW"/>
</dbReference>
<dbReference type="GO" id="GO:0140662">
    <property type="term" value="F:ATP-dependent protein folding chaperone"/>
    <property type="evidence" value="ECO:0007669"/>
    <property type="project" value="InterPro"/>
</dbReference>
<comment type="subcellular location">
    <subcellularLocation>
        <location evidence="6">Cytoplasm</location>
    </subcellularLocation>
</comment>
<dbReference type="NCBIfam" id="NF009487">
    <property type="entry name" value="PRK12849.1"/>
    <property type="match status" value="1"/>
</dbReference>
<dbReference type="Gene3D" id="3.50.7.10">
    <property type="entry name" value="GroEL"/>
    <property type="match status" value="1"/>
</dbReference>
<feature type="binding site" evidence="6">
    <location>
        <position position="415"/>
    </location>
    <ligand>
        <name>ATP</name>
        <dbReference type="ChEBI" id="CHEBI:30616"/>
    </ligand>
</feature>
<comment type="function">
    <text evidence="6 8">Together with its co-chaperonin GroES, plays an essential role in assisting protein folding. The GroEL-GroES system forms a nano-cage that allows encapsulation of the non-native substrate proteins and provides a physical environment optimized to promote and accelerate protein folding.</text>
</comment>
<protein>
    <recommendedName>
        <fullName evidence="6">Chaperonin GroEL</fullName>
        <ecNumber evidence="6">5.6.1.7</ecNumber>
    </recommendedName>
    <alternativeName>
        <fullName evidence="6">60 kDa chaperonin</fullName>
    </alternativeName>
    <alternativeName>
        <fullName evidence="6">Chaperonin-60</fullName>
        <shortName evidence="6">Cpn60</shortName>
    </alternativeName>
</protein>
<dbReference type="AlphaFoldDB" id="A0A2N3HQ84"/>
<accession>A0A2N3HQ84</accession>
<dbReference type="SUPFAM" id="SSF54849">
    <property type="entry name" value="GroEL-intermediate domain like"/>
    <property type="match status" value="1"/>
</dbReference>
<dbReference type="SUPFAM" id="SSF52029">
    <property type="entry name" value="GroEL apical domain-like"/>
    <property type="match status" value="1"/>
</dbReference>